<reference evidence="13" key="1">
    <citation type="journal article" date="2021" name="PeerJ">
        <title>Extensive microbial diversity within the chicken gut microbiome revealed by metagenomics and culture.</title>
        <authorList>
            <person name="Gilroy R."/>
            <person name="Ravi A."/>
            <person name="Getino M."/>
            <person name="Pursley I."/>
            <person name="Horton D.L."/>
            <person name="Alikhan N.F."/>
            <person name="Baker D."/>
            <person name="Gharbi K."/>
            <person name="Hall N."/>
            <person name="Watson M."/>
            <person name="Adriaenssens E.M."/>
            <person name="Foster-Nyarko E."/>
            <person name="Jarju S."/>
            <person name="Secka A."/>
            <person name="Antonio M."/>
            <person name="Oren A."/>
            <person name="Chaudhuri R.R."/>
            <person name="La Ragione R."/>
            <person name="Hildebrand F."/>
            <person name="Pallen M.J."/>
        </authorList>
    </citation>
    <scope>NUCLEOTIDE SEQUENCE</scope>
    <source>
        <strain evidence="13">ChiSxjej3B15-1167</strain>
    </source>
</reference>
<feature type="binding site" evidence="9">
    <location>
        <begin position="137"/>
        <end position="139"/>
    </location>
    <ligand>
        <name>2-[(2R,5Z)-2-carboxy-4-methylthiazol-5(2H)-ylidene]ethyl phosphate</name>
        <dbReference type="ChEBI" id="CHEBI:62899"/>
    </ligand>
</feature>
<comment type="function">
    <text evidence="9">Condenses 4-methyl-5-(beta-hydroxyethyl)thiazole monophosphate (THZ-P) and 2-methyl-4-amino-5-hydroxymethyl pyrimidine pyrophosphate (HMP-PP) to form thiamine monophosphate (TMP).</text>
</comment>
<comment type="similarity">
    <text evidence="9 10">Belongs to the thiamine-phosphate synthase family.</text>
</comment>
<gene>
    <name evidence="9 13" type="primary">thiE</name>
    <name evidence="13" type="ORF">H9849_05160</name>
</gene>
<dbReference type="CDD" id="cd00564">
    <property type="entry name" value="TMP_TenI"/>
    <property type="match status" value="1"/>
</dbReference>
<evidence type="ECO:0000256" key="4">
    <source>
        <dbReference type="ARBA" id="ARBA00022842"/>
    </source>
</evidence>
<proteinExistence type="inferred from homology"/>
<dbReference type="InterPro" id="IPR034291">
    <property type="entry name" value="TMP_synthase"/>
</dbReference>
<dbReference type="PANTHER" id="PTHR20857">
    <property type="entry name" value="THIAMINE-PHOSPHATE PYROPHOSPHORYLASE"/>
    <property type="match status" value="1"/>
</dbReference>
<feature type="binding site" evidence="9">
    <location>
        <begin position="40"/>
        <end position="44"/>
    </location>
    <ligand>
        <name>4-amino-2-methyl-5-(diphosphooxymethyl)pyrimidine</name>
        <dbReference type="ChEBI" id="CHEBI:57841"/>
    </ligand>
</feature>
<reference evidence="13" key="2">
    <citation type="submission" date="2021-04" db="EMBL/GenBank/DDBJ databases">
        <authorList>
            <person name="Gilroy R."/>
        </authorList>
    </citation>
    <scope>NUCLEOTIDE SEQUENCE</scope>
    <source>
        <strain evidence="13">ChiSxjej3B15-1167</strain>
    </source>
</reference>
<evidence type="ECO:0000256" key="8">
    <source>
        <dbReference type="ARBA" id="ARBA00047883"/>
    </source>
</evidence>
<dbReference type="FunFam" id="3.20.20.70:FF:000096">
    <property type="entry name" value="Thiamine-phosphate synthase"/>
    <property type="match status" value="1"/>
</dbReference>
<protein>
    <recommendedName>
        <fullName evidence="9">Thiamine-phosphate synthase</fullName>
        <shortName evidence="9">TP synthase</shortName>
        <shortName evidence="9">TPS</shortName>
        <ecNumber evidence="9">2.5.1.3</ecNumber>
    </recommendedName>
    <alternativeName>
        <fullName evidence="9">Thiamine-phosphate pyrophosphorylase</fullName>
        <shortName evidence="9">TMP pyrophosphorylase</shortName>
        <shortName evidence="9">TMP-PPase</shortName>
    </alternativeName>
</protein>
<evidence type="ECO:0000313" key="13">
    <source>
        <dbReference type="EMBL" id="HIX72392.1"/>
    </source>
</evidence>
<dbReference type="Pfam" id="PF02581">
    <property type="entry name" value="TMP-TENI"/>
    <property type="match status" value="1"/>
</dbReference>
<dbReference type="HAMAP" id="MF_00097">
    <property type="entry name" value="TMP_synthase"/>
    <property type="match status" value="1"/>
</dbReference>
<evidence type="ECO:0000256" key="2">
    <source>
        <dbReference type="ARBA" id="ARBA00022679"/>
    </source>
</evidence>
<dbReference type="InterPro" id="IPR013785">
    <property type="entry name" value="Aldolase_TIM"/>
</dbReference>
<comment type="pathway">
    <text evidence="1 9 11">Cofactor biosynthesis; thiamine diphosphate biosynthesis; thiamine phosphate from 4-amino-2-methyl-5-diphosphomethylpyrimidine and 4-methyl-5-(2-phosphoethyl)-thiazole: step 1/1.</text>
</comment>
<feature type="binding site" evidence="9">
    <location>
        <position position="92"/>
    </location>
    <ligand>
        <name>Mg(2+)</name>
        <dbReference type="ChEBI" id="CHEBI:18420"/>
    </ligand>
</feature>
<comment type="caution">
    <text evidence="13">The sequence shown here is derived from an EMBL/GenBank/DDBJ whole genome shotgun (WGS) entry which is preliminary data.</text>
</comment>
<evidence type="ECO:0000256" key="11">
    <source>
        <dbReference type="RuleBase" id="RU004253"/>
    </source>
</evidence>
<sequence>MGVEKKDLLLYAVTDRSWLGGHTLYQDVEAAIKGGATFVQLREKKLDEEHFLEEAKEIKELCRRYHVPFVINDNVDIALAMDADGVHVGQSDMEAGSVREKLGPDKIIGVSAQTVEQAVLAQQRGADYLGVGAVFPTGSKDDAVEVSHDTLRAICEAVDIPVIAIGGISAENVKELAGSGICGIAVISAIFAQPDIEAATKELKEQTTKMLEN</sequence>
<evidence type="ECO:0000256" key="5">
    <source>
        <dbReference type="ARBA" id="ARBA00022977"/>
    </source>
</evidence>
<dbReference type="GO" id="GO:0000287">
    <property type="term" value="F:magnesium ion binding"/>
    <property type="evidence" value="ECO:0007669"/>
    <property type="project" value="UniProtKB-UniRule"/>
</dbReference>
<evidence type="ECO:0000256" key="7">
    <source>
        <dbReference type="ARBA" id="ARBA00047851"/>
    </source>
</evidence>
<comment type="catalytic activity">
    <reaction evidence="8 9 10">
        <text>2-[(2R,5Z)-2-carboxy-4-methylthiazol-5(2H)-ylidene]ethyl phosphate + 4-amino-2-methyl-5-(diphosphooxymethyl)pyrimidine + 2 H(+) = thiamine phosphate + CO2 + diphosphate</text>
        <dbReference type="Rhea" id="RHEA:47844"/>
        <dbReference type="ChEBI" id="CHEBI:15378"/>
        <dbReference type="ChEBI" id="CHEBI:16526"/>
        <dbReference type="ChEBI" id="CHEBI:33019"/>
        <dbReference type="ChEBI" id="CHEBI:37575"/>
        <dbReference type="ChEBI" id="CHEBI:57841"/>
        <dbReference type="ChEBI" id="CHEBI:62899"/>
        <dbReference type="EC" id="2.5.1.3"/>
    </reaction>
</comment>
<organism evidence="13 14">
    <name type="scientific">Candidatus Anaerobutyricum stercoripullorum</name>
    <dbReference type="NCBI Taxonomy" id="2838456"/>
    <lineage>
        <taxon>Bacteria</taxon>
        <taxon>Bacillati</taxon>
        <taxon>Bacillota</taxon>
        <taxon>Clostridia</taxon>
        <taxon>Lachnospirales</taxon>
        <taxon>Lachnospiraceae</taxon>
        <taxon>Anaerobutyricum</taxon>
    </lineage>
</organism>
<keyword evidence="4 9" id="KW-0460">Magnesium</keyword>
<feature type="binding site" evidence="9">
    <location>
        <position position="73"/>
    </location>
    <ligand>
        <name>Mg(2+)</name>
        <dbReference type="ChEBI" id="CHEBI:18420"/>
    </ligand>
</feature>
<dbReference type="GO" id="GO:0004789">
    <property type="term" value="F:thiamine-phosphate diphosphorylase activity"/>
    <property type="evidence" value="ECO:0007669"/>
    <property type="project" value="UniProtKB-UniRule"/>
</dbReference>
<evidence type="ECO:0000256" key="3">
    <source>
        <dbReference type="ARBA" id="ARBA00022723"/>
    </source>
</evidence>
<dbReference type="Proteomes" id="UP000886805">
    <property type="component" value="Unassembled WGS sequence"/>
</dbReference>
<dbReference type="GO" id="GO:0009228">
    <property type="term" value="P:thiamine biosynthetic process"/>
    <property type="evidence" value="ECO:0007669"/>
    <property type="project" value="UniProtKB-KW"/>
</dbReference>
<feature type="binding site" evidence="9">
    <location>
        <position position="140"/>
    </location>
    <ligand>
        <name>4-amino-2-methyl-5-(diphosphooxymethyl)pyrimidine</name>
        <dbReference type="ChEBI" id="CHEBI:57841"/>
    </ligand>
</feature>
<dbReference type="InterPro" id="IPR022998">
    <property type="entry name" value="ThiamineP_synth_TenI"/>
</dbReference>
<evidence type="ECO:0000256" key="9">
    <source>
        <dbReference type="HAMAP-Rule" id="MF_00097"/>
    </source>
</evidence>
<comment type="catalytic activity">
    <reaction evidence="7 9 10">
        <text>2-(2-carboxy-4-methylthiazol-5-yl)ethyl phosphate + 4-amino-2-methyl-5-(diphosphooxymethyl)pyrimidine + 2 H(+) = thiamine phosphate + CO2 + diphosphate</text>
        <dbReference type="Rhea" id="RHEA:47848"/>
        <dbReference type="ChEBI" id="CHEBI:15378"/>
        <dbReference type="ChEBI" id="CHEBI:16526"/>
        <dbReference type="ChEBI" id="CHEBI:33019"/>
        <dbReference type="ChEBI" id="CHEBI:37575"/>
        <dbReference type="ChEBI" id="CHEBI:57841"/>
        <dbReference type="ChEBI" id="CHEBI:62890"/>
        <dbReference type="EC" id="2.5.1.3"/>
    </reaction>
</comment>
<keyword evidence="5 9" id="KW-0784">Thiamine biosynthesis</keyword>
<dbReference type="NCBIfam" id="TIGR00693">
    <property type="entry name" value="thiE"/>
    <property type="match status" value="1"/>
</dbReference>
<accession>A0A9D1X3Z9</accession>
<feature type="binding site" evidence="9">
    <location>
        <position position="72"/>
    </location>
    <ligand>
        <name>4-amino-2-methyl-5-(diphosphooxymethyl)pyrimidine</name>
        <dbReference type="ChEBI" id="CHEBI:57841"/>
    </ligand>
</feature>
<evidence type="ECO:0000256" key="1">
    <source>
        <dbReference type="ARBA" id="ARBA00005165"/>
    </source>
</evidence>
<name>A0A9D1X3Z9_9FIRM</name>
<dbReference type="InterPro" id="IPR036206">
    <property type="entry name" value="ThiamineP_synth_sf"/>
</dbReference>
<feature type="domain" description="Thiamine phosphate synthase/TenI" evidence="12">
    <location>
        <begin position="10"/>
        <end position="190"/>
    </location>
</feature>
<dbReference type="GO" id="GO:0009229">
    <property type="term" value="P:thiamine diphosphate biosynthetic process"/>
    <property type="evidence" value="ECO:0007669"/>
    <property type="project" value="UniProtKB-UniRule"/>
</dbReference>
<evidence type="ECO:0000259" key="12">
    <source>
        <dbReference type="Pfam" id="PF02581"/>
    </source>
</evidence>
<feature type="binding site" evidence="9">
    <location>
        <begin position="187"/>
        <end position="188"/>
    </location>
    <ligand>
        <name>2-[(2R,5Z)-2-carboxy-4-methylthiazol-5(2H)-ylidene]ethyl phosphate</name>
        <dbReference type="ChEBI" id="CHEBI:62899"/>
    </ligand>
</feature>
<evidence type="ECO:0000256" key="6">
    <source>
        <dbReference type="ARBA" id="ARBA00047334"/>
    </source>
</evidence>
<dbReference type="AlphaFoldDB" id="A0A9D1X3Z9"/>
<dbReference type="EC" id="2.5.1.3" evidence="9"/>
<dbReference type="SUPFAM" id="SSF51391">
    <property type="entry name" value="Thiamin phosphate synthase"/>
    <property type="match status" value="1"/>
</dbReference>
<evidence type="ECO:0000313" key="14">
    <source>
        <dbReference type="Proteomes" id="UP000886805"/>
    </source>
</evidence>
<comment type="cofactor">
    <cofactor evidence="9">
        <name>Mg(2+)</name>
        <dbReference type="ChEBI" id="CHEBI:18420"/>
    </cofactor>
    <text evidence="9">Binds 1 Mg(2+) ion per subunit.</text>
</comment>
<evidence type="ECO:0000256" key="10">
    <source>
        <dbReference type="RuleBase" id="RU003826"/>
    </source>
</evidence>
<dbReference type="GO" id="GO:0005737">
    <property type="term" value="C:cytoplasm"/>
    <property type="evidence" value="ECO:0007669"/>
    <property type="project" value="TreeGrafter"/>
</dbReference>
<feature type="binding site" evidence="9">
    <location>
        <position position="167"/>
    </location>
    <ligand>
        <name>2-[(2R,5Z)-2-carboxy-4-methylthiazol-5(2H)-ylidene]ethyl phosphate</name>
        <dbReference type="ChEBI" id="CHEBI:62899"/>
    </ligand>
</feature>
<dbReference type="PANTHER" id="PTHR20857:SF15">
    <property type="entry name" value="THIAMINE-PHOSPHATE SYNTHASE"/>
    <property type="match status" value="1"/>
</dbReference>
<dbReference type="Gene3D" id="3.20.20.70">
    <property type="entry name" value="Aldolase class I"/>
    <property type="match status" value="1"/>
</dbReference>
<comment type="catalytic activity">
    <reaction evidence="6 9 10">
        <text>4-methyl-5-(2-phosphooxyethyl)-thiazole + 4-amino-2-methyl-5-(diphosphooxymethyl)pyrimidine + H(+) = thiamine phosphate + diphosphate</text>
        <dbReference type="Rhea" id="RHEA:22328"/>
        <dbReference type="ChEBI" id="CHEBI:15378"/>
        <dbReference type="ChEBI" id="CHEBI:33019"/>
        <dbReference type="ChEBI" id="CHEBI:37575"/>
        <dbReference type="ChEBI" id="CHEBI:57841"/>
        <dbReference type="ChEBI" id="CHEBI:58296"/>
        <dbReference type="EC" id="2.5.1.3"/>
    </reaction>
</comment>
<feature type="binding site" evidence="9">
    <location>
        <position position="111"/>
    </location>
    <ligand>
        <name>4-amino-2-methyl-5-(diphosphooxymethyl)pyrimidine</name>
        <dbReference type="ChEBI" id="CHEBI:57841"/>
    </ligand>
</feature>
<keyword evidence="3 9" id="KW-0479">Metal-binding</keyword>
<dbReference type="EMBL" id="DXEQ01000139">
    <property type="protein sequence ID" value="HIX72392.1"/>
    <property type="molecule type" value="Genomic_DNA"/>
</dbReference>
<keyword evidence="2 9" id="KW-0808">Transferase</keyword>